<dbReference type="Gene3D" id="6.10.20.100">
    <property type="match status" value="1"/>
</dbReference>
<evidence type="ECO:0000313" key="5">
    <source>
        <dbReference type="Proteomes" id="UP001594288"/>
    </source>
</evidence>
<gene>
    <name evidence="4" type="primary">hypD</name>
    <name evidence="4" type="ORF">ACFL2Z_02640</name>
</gene>
<dbReference type="PANTHER" id="PTHR30149:SF0">
    <property type="entry name" value="HYDROGENASE MATURATION FACTOR HYPD"/>
    <property type="match status" value="1"/>
</dbReference>
<organism evidence="4 5">
    <name type="scientific">Eiseniibacteriota bacterium</name>
    <dbReference type="NCBI Taxonomy" id="2212470"/>
    <lineage>
        <taxon>Bacteria</taxon>
        <taxon>Candidatus Eiseniibacteriota</taxon>
    </lineage>
</organism>
<comment type="similarity">
    <text evidence="1">Belongs to the HypD family.</text>
</comment>
<dbReference type="InterPro" id="IPR002780">
    <property type="entry name" value="Hyd_form_HypD"/>
</dbReference>
<comment type="caution">
    <text evidence="4">The sequence shown here is derived from an EMBL/GenBank/DDBJ whole genome shotgun (WGS) entry which is preliminary data.</text>
</comment>
<evidence type="ECO:0000256" key="1">
    <source>
        <dbReference type="ARBA" id="ARBA00007888"/>
    </source>
</evidence>
<dbReference type="Proteomes" id="UP001594288">
    <property type="component" value="Unassembled WGS sequence"/>
</dbReference>
<keyword evidence="5" id="KW-1185">Reference proteome</keyword>
<name>A0ABV6YPH4_UNCEI</name>
<dbReference type="NCBIfam" id="TIGR00075">
    <property type="entry name" value="hypD"/>
    <property type="match status" value="1"/>
</dbReference>
<evidence type="ECO:0000313" key="4">
    <source>
        <dbReference type="EMBL" id="MFC1799789.1"/>
    </source>
</evidence>
<reference evidence="4 5" key="1">
    <citation type="submission" date="2024-09" db="EMBL/GenBank/DDBJ databases">
        <authorList>
            <person name="D'Angelo T."/>
        </authorList>
    </citation>
    <scope>NUCLEOTIDE SEQUENCE [LARGE SCALE GENOMIC DNA]</scope>
    <source>
        <strain evidence="4">SAG AM-311-F02</strain>
    </source>
</reference>
<keyword evidence="3" id="KW-0408">Iron</keyword>
<dbReference type="Pfam" id="PF01924">
    <property type="entry name" value="HypD"/>
    <property type="match status" value="1"/>
</dbReference>
<accession>A0ABV6YPH4</accession>
<dbReference type="EMBL" id="JBHPEI010000030">
    <property type="protein sequence ID" value="MFC1799789.1"/>
    <property type="molecule type" value="Genomic_DNA"/>
</dbReference>
<evidence type="ECO:0000256" key="3">
    <source>
        <dbReference type="ARBA" id="ARBA00023004"/>
    </source>
</evidence>
<dbReference type="InterPro" id="IPR042243">
    <property type="entry name" value="HypD_1"/>
</dbReference>
<evidence type="ECO:0000256" key="2">
    <source>
        <dbReference type="ARBA" id="ARBA00022723"/>
    </source>
</evidence>
<sequence>MKFAAEFRDRELVANIAANIEKACKREWTLMEFCGTHTVSIFRHGLKSLLPPKLKLVSGPGCPVCVSSKRDIDRTVCLSDYPDSIVTTYGDMMKVPGSVMNLAEKKARGADIRVVYSSYDAIELARKNPDRKVFFMGVGFETTAPASAAAVLKASELDIGNFHILSLHKITPPVIAALLEGGTEVDGFICPGHVCAIIGSRPLEPVAEVWKKPCVVGGFEPGDVMQSILMLVRQLEEGRSEVELEYFRGVTREGNTNALAMIDRVFDTEETEWRGIGNVPGSGLVLRDEFSRFDAAAFIECDIETTPDPPGCRCGDVLKGRMTPLECPLFRKVCRPESPVGPCMVSSEGSCSTYYLYAGETNG</sequence>
<protein>
    <submittedName>
        <fullName evidence="4">Hydrogenase formation protein HypD</fullName>
    </submittedName>
</protein>
<dbReference type="PIRSF" id="PIRSF005622">
    <property type="entry name" value="Hydrgn_mat_hypD"/>
    <property type="match status" value="1"/>
</dbReference>
<dbReference type="PANTHER" id="PTHR30149">
    <property type="entry name" value="HYDROGENASE PROTEIN ASSEMBLY PROTEIN HYPD"/>
    <property type="match status" value="1"/>
</dbReference>
<proteinExistence type="inferred from homology"/>
<keyword evidence="2" id="KW-0479">Metal-binding</keyword>
<dbReference type="InterPro" id="IPR042244">
    <property type="entry name" value="HypD_2_sf"/>
</dbReference>
<dbReference type="Gene3D" id="3.40.50.11750">
    <property type="entry name" value="HypD, alpha/beta domain 1"/>
    <property type="match status" value="2"/>
</dbReference>